<name>A0A074Z6G8_OPIVI</name>
<dbReference type="AlphaFoldDB" id="A0A074Z6G8"/>
<organism evidence="2 3">
    <name type="scientific">Opisthorchis viverrini</name>
    <name type="common">Southeast Asian liver fluke</name>
    <dbReference type="NCBI Taxonomy" id="6198"/>
    <lineage>
        <taxon>Eukaryota</taxon>
        <taxon>Metazoa</taxon>
        <taxon>Spiralia</taxon>
        <taxon>Lophotrochozoa</taxon>
        <taxon>Platyhelminthes</taxon>
        <taxon>Trematoda</taxon>
        <taxon>Digenea</taxon>
        <taxon>Opisthorchiida</taxon>
        <taxon>Opisthorchiata</taxon>
        <taxon>Opisthorchiidae</taxon>
        <taxon>Opisthorchis</taxon>
    </lineage>
</organism>
<evidence type="ECO:0000256" key="1">
    <source>
        <dbReference type="SAM" id="MobiDB-lite"/>
    </source>
</evidence>
<dbReference type="Proteomes" id="UP000054324">
    <property type="component" value="Unassembled WGS sequence"/>
</dbReference>
<feature type="compositionally biased region" description="Polar residues" evidence="1">
    <location>
        <begin position="100"/>
        <end position="111"/>
    </location>
</feature>
<dbReference type="GeneID" id="20323385"/>
<accession>A0A074Z6G8</accession>
<dbReference type="RefSeq" id="XP_009173483.1">
    <property type="nucleotide sequence ID" value="XM_009175219.1"/>
</dbReference>
<evidence type="ECO:0000313" key="3">
    <source>
        <dbReference type="Proteomes" id="UP000054324"/>
    </source>
</evidence>
<keyword evidence="3" id="KW-1185">Reference proteome</keyword>
<protein>
    <submittedName>
        <fullName evidence="2">Uncharacterized protein</fullName>
    </submittedName>
</protein>
<feature type="region of interest" description="Disordered" evidence="1">
    <location>
        <begin position="97"/>
        <end position="118"/>
    </location>
</feature>
<dbReference type="KEGG" id="ovi:T265_09206"/>
<dbReference type="EMBL" id="KL596881">
    <property type="protein sequence ID" value="KER22761.1"/>
    <property type="molecule type" value="Genomic_DNA"/>
</dbReference>
<reference evidence="2 3" key="1">
    <citation type="submission" date="2013-11" db="EMBL/GenBank/DDBJ databases">
        <title>Opisthorchis viverrini - life in the bile duct.</title>
        <authorList>
            <person name="Young N.D."/>
            <person name="Nagarajan N."/>
            <person name="Lin S.J."/>
            <person name="Korhonen P.K."/>
            <person name="Jex A.R."/>
            <person name="Hall R.S."/>
            <person name="Safavi-Hemami H."/>
            <person name="Kaewkong W."/>
            <person name="Bertrand D."/>
            <person name="Gao S."/>
            <person name="Seet Q."/>
            <person name="Wongkham S."/>
            <person name="Teh B.T."/>
            <person name="Wongkham C."/>
            <person name="Intapan P.M."/>
            <person name="Maleewong W."/>
            <person name="Yang X."/>
            <person name="Hu M."/>
            <person name="Wang Z."/>
            <person name="Hofmann A."/>
            <person name="Sternberg P.W."/>
            <person name="Tan P."/>
            <person name="Wang J."/>
            <person name="Gasser R.B."/>
        </authorList>
    </citation>
    <scope>NUCLEOTIDE SEQUENCE [LARGE SCALE GENOMIC DNA]</scope>
</reference>
<sequence>MDRHTIESMRLMDNGASRSLRCVLEETPTTSTPRQNVGENVRTKWRLWPHKPHCLRRRDQIRLTNAPYPLFPAMERHTIESMRLMDNGASRSLTLVLEETPTTSTPKQNVGENVRAKR</sequence>
<evidence type="ECO:0000313" key="2">
    <source>
        <dbReference type="EMBL" id="KER22761.1"/>
    </source>
</evidence>
<gene>
    <name evidence="2" type="ORF">T265_09206</name>
</gene>
<dbReference type="CTD" id="20323385"/>
<proteinExistence type="predicted"/>